<feature type="compositionally biased region" description="Polar residues" evidence="1">
    <location>
        <begin position="493"/>
        <end position="502"/>
    </location>
</feature>
<evidence type="ECO:0000313" key="3">
    <source>
        <dbReference type="Proteomes" id="UP001303473"/>
    </source>
</evidence>
<feature type="compositionally biased region" description="Acidic residues" evidence="1">
    <location>
        <begin position="257"/>
        <end position="271"/>
    </location>
</feature>
<feature type="region of interest" description="Disordered" evidence="1">
    <location>
        <begin position="470"/>
        <end position="504"/>
    </location>
</feature>
<dbReference type="AlphaFoldDB" id="A0AAN6NHL7"/>
<evidence type="ECO:0000313" key="2">
    <source>
        <dbReference type="EMBL" id="KAK3945284.1"/>
    </source>
</evidence>
<feature type="region of interest" description="Disordered" evidence="1">
    <location>
        <begin position="525"/>
        <end position="645"/>
    </location>
</feature>
<gene>
    <name evidence="2" type="ORF">QBC46DRAFT_336595</name>
</gene>
<name>A0AAN6NHL7_9PEZI</name>
<accession>A0AAN6NHL7</accession>
<keyword evidence="3" id="KW-1185">Reference proteome</keyword>
<feature type="region of interest" description="Disordered" evidence="1">
    <location>
        <begin position="248"/>
        <end position="271"/>
    </location>
</feature>
<feature type="region of interest" description="Disordered" evidence="1">
    <location>
        <begin position="123"/>
        <end position="146"/>
    </location>
</feature>
<comment type="caution">
    <text evidence="2">The sequence shown here is derived from an EMBL/GenBank/DDBJ whole genome shotgun (WGS) entry which is preliminary data.</text>
</comment>
<feature type="compositionally biased region" description="Basic and acidic residues" evidence="1">
    <location>
        <begin position="125"/>
        <end position="135"/>
    </location>
</feature>
<evidence type="ECO:0000256" key="1">
    <source>
        <dbReference type="SAM" id="MobiDB-lite"/>
    </source>
</evidence>
<proteinExistence type="predicted"/>
<feature type="compositionally biased region" description="Basic and acidic residues" evidence="1">
    <location>
        <begin position="559"/>
        <end position="578"/>
    </location>
</feature>
<dbReference type="Proteomes" id="UP001303473">
    <property type="component" value="Unassembled WGS sequence"/>
</dbReference>
<reference evidence="3" key="1">
    <citation type="journal article" date="2023" name="Mol. Phylogenet. Evol.">
        <title>Genome-scale phylogeny and comparative genomics of the fungal order Sordariales.</title>
        <authorList>
            <person name="Hensen N."/>
            <person name="Bonometti L."/>
            <person name="Westerberg I."/>
            <person name="Brannstrom I.O."/>
            <person name="Guillou S."/>
            <person name="Cros-Aarteil S."/>
            <person name="Calhoun S."/>
            <person name="Haridas S."/>
            <person name="Kuo A."/>
            <person name="Mondo S."/>
            <person name="Pangilinan J."/>
            <person name="Riley R."/>
            <person name="LaButti K."/>
            <person name="Andreopoulos B."/>
            <person name="Lipzen A."/>
            <person name="Chen C."/>
            <person name="Yan M."/>
            <person name="Daum C."/>
            <person name="Ng V."/>
            <person name="Clum A."/>
            <person name="Steindorff A."/>
            <person name="Ohm R.A."/>
            <person name="Martin F."/>
            <person name="Silar P."/>
            <person name="Natvig D.O."/>
            <person name="Lalanne C."/>
            <person name="Gautier V."/>
            <person name="Ament-Velasquez S.L."/>
            <person name="Kruys A."/>
            <person name="Hutchinson M.I."/>
            <person name="Powell A.J."/>
            <person name="Barry K."/>
            <person name="Miller A.N."/>
            <person name="Grigoriev I.V."/>
            <person name="Debuchy R."/>
            <person name="Gladieux P."/>
            <person name="Hiltunen Thoren M."/>
            <person name="Johannesson H."/>
        </authorList>
    </citation>
    <scope>NUCLEOTIDE SEQUENCE [LARGE SCALE GENOMIC DNA]</scope>
    <source>
        <strain evidence="3">CBS 340.73</strain>
    </source>
</reference>
<feature type="region of interest" description="Disordered" evidence="1">
    <location>
        <begin position="167"/>
        <end position="186"/>
    </location>
</feature>
<organism evidence="2 3">
    <name type="scientific">Diplogelasinospora grovesii</name>
    <dbReference type="NCBI Taxonomy" id="303347"/>
    <lineage>
        <taxon>Eukaryota</taxon>
        <taxon>Fungi</taxon>
        <taxon>Dikarya</taxon>
        <taxon>Ascomycota</taxon>
        <taxon>Pezizomycotina</taxon>
        <taxon>Sordariomycetes</taxon>
        <taxon>Sordariomycetidae</taxon>
        <taxon>Sordariales</taxon>
        <taxon>Diplogelasinosporaceae</taxon>
        <taxon>Diplogelasinospora</taxon>
    </lineage>
</organism>
<protein>
    <submittedName>
        <fullName evidence="2">Uncharacterized protein</fullName>
    </submittedName>
</protein>
<sequence>MVFPFPQIRKRWSSSQPTINGPQVAEGRSVIRPDPIMGFYNQHTFALSTPHCPFPQFHPETRAYMAGHEDVATLRLPMAKEDALRKVKTEWTTRGMRAQGHEETLAWLRTGDPGALERLQQARDAAADKVRKAPRESSFSSSYSGNKKKVATLPPLRVDELAIYPGLDGQDIPPPSPAESDITDVDNRAPWSPYELDMEYTPLASDPDAEGLTDMTNSYGEVWGNDNSLAVHPAASMAREERHVRAESRLGSYLDTGDSDNESADEEDDDIWEDEDGAASLESLDSEEWKECEVITAEVVPLPSFQVGKASVVDARSPPSTKTTFGSLDQVFVREEPPPKYETSPPGESDIWVRRSRSRNASRGRHITSPWGHYHYKSDRGEYVLDEIKRFLCLEPDMTAAVVLINLLKWWPKIRRLFPLKKPRLAKEASNIEWRGIEDDVDELDHEGKEYDRIMLAMFVKSRLGLFDRWDEQAPPPPPPYEPASVPIPESNPEPTLESTSRSDSDCAILEDGDEEDFGDFAATESPSVAVEPPSEAVDPFSELFPEGEPASVADDDEQTMKAGDDQTIKEDDDKENAPEATLQVIAEEQQKQRFTPLRPAPTPPVQLTTPAPAPEFSPAVRGYRHRTWKPPGKSGLGNVISADA</sequence>
<dbReference type="EMBL" id="MU853755">
    <property type="protein sequence ID" value="KAK3945284.1"/>
    <property type="molecule type" value="Genomic_DNA"/>
</dbReference>